<proteinExistence type="predicted"/>
<reference evidence="1" key="1">
    <citation type="submission" date="2021-01" db="EMBL/GenBank/DDBJ databases">
        <title>Phytophthora aleatoria, a newly-described species from Pinus radiata is distinct from Phytophthora cactorum isolates based on comparative genomics.</title>
        <authorList>
            <person name="Mcdougal R."/>
            <person name="Panda P."/>
            <person name="Williams N."/>
            <person name="Studholme D.J."/>
        </authorList>
    </citation>
    <scope>NUCLEOTIDE SEQUENCE</scope>
    <source>
        <strain evidence="1">NZFS 4037</strain>
    </source>
</reference>
<organism evidence="1 2">
    <name type="scientific">Phytophthora aleatoria</name>
    <dbReference type="NCBI Taxonomy" id="2496075"/>
    <lineage>
        <taxon>Eukaryota</taxon>
        <taxon>Sar</taxon>
        <taxon>Stramenopiles</taxon>
        <taxon>Oomycota</taxon>
        <taxon>Peronosporomycetes</taxon>
        <taxon>Peronosporales</taxon>
        <taxon>Peronosporaceae</taxon>
        <taxon>Phytophthora</taxon>
    </lineage>
</organism>
<comment type="caution">
    <text evidence="1">The sequence shown here is derived from an EMBL/GenBank/DDBJ whole genome shotgun (WGS) entry which is preliminary data.</text>
</comment>
<sequence>MKLDTLHMVAASSLEQLLALDTPDAALGVNIHVIPCWVTLTPGTSRAITWLGDCRKRLWVRRGRVGACLHGEDVGLASRSRIRKCGARLLR</sequence>
<name>A0A8J5J532_9STRA</name>
<evidence type="ECO:0000313" key="1">
    <source>
        <dbReference type="EMBL" id="KAG6957771.1"/>
    </source>
</evidence>
<accession>A0A8J5J532</accession>
<protein>
    <submittedName>
        <fullName evidence="1">Uncharacterized protein</fullName>
    </submittedName>
</protein>
<gene>
    <name evidence="1" type="ORF">JG688_00010834</name>
</gene>
<keyword evidence="2" id="KW-1185">Reference proteome</keyword>
<dbReference type="AlphaFoldDB" id="A0A8J5J532"/>
<dbReference type="Proteomes" id="UP000709295">
    <property type="component" value="Unassembled WGS sequence"/>
</dbReference>
<dbReference type="EMBL" id="JAENGY010000711">
    <property type="protein sequence ID" value="KAG6957771.1"/>
    <property type="molecule type" value="Genomic_DNA"/>
</dbReference>
<evidence type="ECO:0000313" key="2">
    <source>
        <dbReference type="Proteomes" id="UP000709295"/>
    </source>
</evidence>